<dbReference type="GO" id="GO:0005975">
    <property type="term" value="P:carbohydrate metabolic process"/>
    <property type="evidence" value="ECO:0007669"/>
    <property type="project" value="InterPro"/>
</dbReference>
<proteinExistence type="inferred from homology"/>
<dbReference type="FunFam" id="3.20.20.80:FF:000013">
    <property type="entry name" value="lactase-phlorizin hydrolase"/>
    <property type="match status" value="3"/>
</dbReference>
<comment type="caution">
    <text evidence="10">The sequence shown here is derived from an EMBL/GenBank/DDBJ whole genome shotgun (WGS) entry which is preliminary data.</text>
</comment>
<evidence type="ECO:0000256" key="6">
    <source>
        <dbReference type="PROSITE-ProRule" id="PRU10055"/>
    </source>
</evidence>
<keyword evidence="9" id="KW-0732">Signal</keyword>
<accession>A0AAV9SHJ3</accession>
<keyword evidence="5 7" id="KW-0326">Glycosidase</keyword>
<dbReference type="SUPFAM" id="SSF51445">
    <property type="entry name" value="(Trans)glycosidases"/>
    <property type="match status" value="3"/>
</dbReference>
<dbReference type="EMBL" id="JAHHUM010000355">
    <property type="protein sequence ID" value="KAK5620515.1"/>
    <property type="molecule type" value="Genomic_DNA"/>
</dbReference>
<reference evidence="10 11" key="1">
    <citation type="submission" date="2021-06" db="EMBL/GenBank/DDBJ databases">
        <authorList>
            <person name="Palmer J.M."/>
        </authorList>
    </citation>
    <scope>NUCLEOTIDE SEQUENCE [LARGE SCALE GENOMIC DNA]</scope>
    <source>
        <strain evidence="10 11">MEX-2019</strain>
        <tissue evidence="10">Muscle</tissue>
    </source>
</reference>
<evidence type="ECO:0008006" key="12">
    <source>
        <dbReference type="Google" id="ProtNLM"/>
    </source>
</evidence>
<dbReference type="GO" id="GO:0000016">
    <property type="term" value="F:lactase activity"/>
    <property type="evidence" value="ECO:0007669"/>
    <property type="project" value="TreeGrafter"/>
</dbReference>
<keyword evidence="11" id="KW-1185">Reference proteome</keyword>
<protein>
    <recommendedName>
        <fullName evidence="12">Lactase</fullName>
    </recommendedName>
</protein>
<dbReference type="InterPro" id="IPR001360">
    <property type="entry name" value="Glyco_hydro_1"/>
</dbReference>
<evidence type="ECO:0000256" key="7">
    <source>
        <dbReference type="RuleBase" id="RU004468"/>
    </source>
</evidence>
<evidence type="ECO:0000256" key="5">
    <source>
        <dbReference type="ARBA" id="ARBA00023295"/>
    </source>
</evidence>
<comment type="similarity">
    <text evidence="1">Belongs to the glycosyl hydrolase 1 family.</text>
</comment>
<dbReference type="InterPro" id="IPR018120">
    <property type="entry name" value="Glyco_hydro_1_AS"/>
</dbReference>
<keyword evidence="3 7" id="KW-0378">Hydrolase</keyword>
<organism evidence="10 11">
    <name type="scientific">Crenichthys baileyi</name>
    <name type="common">White River springfish</name>
    <dbReference type="NCBI Taxonomy" id="28760"/>
    <lineage>
        <taxon>Eukaryota</taxon>
        <taxon>Metazoa</taxon>
        <taxon>Chordata</taxon>
        <taxon>Craniata</taxon>
        <taxon>Vertebrata</taxon>
        <taxon>Euteleostomi</taxon>
        <taxon>Actinopterygii</taxon>
        <taxon>Neopterygii</taxon>
        <taxon>Teleostei</taxon>
        <taxon>Neoteleostei</taxon>
        <taxon>Acanthomorphata</taxon>
        <taxon>Ovalentaria</taxon>
        <taxon>Atherinomorphae</taxon>
        <taxon>Cyprinodontiformes</taxon>
        <taxon>Goodeidae</taxon>
        <taxon>Crenichthys</taxon>
    </lineage>
</organism>
<dbReference type="PANTHER" id="PTHR10353:SF38">
    <property type="entry name" value="LACTASE_PHLORIZIN HYDROLASE"/>
    <property type="match status" value="1"/>
</dbReference>
<feature type="compositionally biased region" description="Basic and acidic residues" evidence="8">
    <location>
        <begin position="1537"/>
        <end position="1550"/>
    </location>
</feature>
<evidence type="ECO:0000256" key="9">
    <source>
        <dbReference type="SAM" id="SignalP"/>
    </source>
</evidence>
<dbReference type="Gene3D" id="3.20.20.80">
    <property type="entry name" value="Glycosidases"/>
    <property type="match status" value="3"/>
</dbReference>
<feature type="active site" description="Nucleophile" evidence="6">
    <location>
        <position position="1428"/>
    </location>
</feature>
<dbReference type="PRINTS" id="PR00131">
    <property type="entry name" value="GLHYDRLASE1"/>
</dbReference>
<dbReference type="InterPro" id="IPR017853">
    <property type="entry name" value="GH"/>
</dbReference>
<dbReference type="PROSITE" id="PS00572">
    <property type="entry name" value="GLYCOSYL_HYDROL_F1_1"/>
    <property type="match status" value="1"/>
</dbReference>
<evidence type="ECO:0000256" key="2">
    <source>
        <dbReference type="ARBA" id="ARBA00011738"/>
    </source>
</evidence>
<dbReference type="PROSITE" id="PS00653">
    <property type="entry name" value="GLYCOSYL_HYDROL_F1_2"/>
    <property type="match status" value="2"/>
</dbReference>
<feature type="compositionally biased region" description="Polar residues" evidence="8">
    <location>
        <begin position="1551"/>
        <end position="1562"/>
    </location>
</feature>
<evidence type="ECO:0000256" key="4">
    <source>
        <dbReference type="ARBA" id="ARBA00023180"/>
    </source>
</evidence>
<feature type="signal peptide" evidence="9">
    <location>
        <begin position="1"/>
        <end position="20"/>
    </location>
</feature>
<dbReference type="InterPro" id="IPR033132">
    <property type="entry name" value="GH_1_N_CS"/>
</dbReference>
<evidence type="ECO:0000313" key="11">
    <source>
        <dbReference type="Proteomes" id="UP001311232"/>
    </source>
</evidence>
<gene>
    <name evidence="10" type="ORF">CRENBAI_022711</name>
</gene>
<keyword evidence="4" id="KW-0325">Glycoprotein</keyword>
<name>A0AAV9SHJ3_9TELE</name>
<dbReference type="PANTHER" id="PTHR10353">
    <property type="entry name" value="GLYCOSYL HYDROLASE"/>
    <property type="match status" value="1"/>
</dbReference>
<evidence type="ECO:0000256" key="3">
    <source>
        <dbReference type="ARBA" id="ARBA00022801"/>
    </source>
</evidence>
<evidence type="ECO:0000256" key="1">
    <source>
        <dbReference type="ARBA" id="ARBA00010838"/>
    </source>
</evidence>
<dbReference type="Proteomes" id="UP001311232">
    <property type="component" value="Unassembled WGS sequence"/>
</dbReference>
<evidence type="ECO:0000256" key="8">
    <source>
        <dbReference type="SAM" id="MobiDB-lite"/>
    </source>
</evidence>
<feature type="chain" id="PRO_5043328702" description="Lactase" evidence="9">
    <location>
        <begin position="21"/>
        <end position="1604"/>
    </location>
</feature>
<sequence length="1604" mass="182050">MEKLLWLGCLCFLCIQGSQGTPVSDAAHFSTMKEFGNSYEKILHKSGAQTTEERDIFLTKAFPAGFQWATSTESFKVEGAWAADGKGETIWDRFGHEGQAFNNQTADRASDSYRKVDIDVYLLRGLGVDTYQFSISWARVFPSGHRESQSNEGVLYYDNLIDALIESGIQPVVTLYHWDLPQALQDNGGWTNPSIVGAFKDYADFCFSRFGSRVKNWNTFSSPWVVSHAGYGTGGHAPGVKDYVTASYQVTHNILKSHAEAWHVYNDYYRKTQGGKVGIALNSDWAQPTDATKPEDVAAAERYIQFMLGWFAHPIFIDGDYPAVLKTQIEKKRNECPGSVPAVLPTFTAEEKARIKGTSDFFGLNHYTSRLVSSSVGGCNPGPEGVGDFQAKVDPSWPATASDWIYSVPSGLRSLLNYIKAEYLKVNNVPIYITGNGMPTEYSGDTLADTSRIEYMRGYINEALKAIDQDGVDVQRFTVQSLMDGFEGNQGYSERFGLHHVNFEDGYRPRTPKQSAYFFAQIIEQNGFASRKQDHFEGLKLPQARRSTPLPPSEVPSASKVVWEKFTPQKKFDRQMYHYGQFPQDFSWGVSSSAYQIEGGWNQDGKGPSVWDTFTQKPGSGIPEDGIGNVACDSYNRLDEDLYMLRALKVKSYRFSLSWSRIFPNGRRESLNQKGVDYYNRLIDGLLAHDITPMVTIYHWDLPQALQDIGGWQTAEMIDIFNDYCDFCFATFGNRVKFWMTMNDPQGLAWLGYGLGKIPPNIKEPGTAPYQVGHNLIKAHAKAYHTYDDKYRLSQGGLVSIALNAEWVEPKDINVPREIVAADRAMQFLVGWFAHPIFKNGDYPEAMKAQVLVKSELQGLPQSRLPSFTEEEKNFIKGTADIFCVNHYTTRIVSHVTGAITPQSYLNDWDFVEEEIADQPTTPIHLTRAVSFGIRRLLNWIKEEYGDPDIYITESSVSSTRDFTWDDVDRVFFYKTYIDEALKAYELDGVKVKGYATYLMDSFQFLYGYIFGFGLHHIDFTNPQRPRSPKFSTHVYYNIMKDNGFPLTEDEKMLYGEFKKDFIWSSATASYQIEGAWRADGKGLSIWDKFTHTPGKIFEHDTGDIACNSYNKMEDDIDALKKVKVSHYRFSISWPRVLPDGTTKYINQAGLNYYQKLLDALLAANIQPQVTLYHWDLPQALQDVGGWENETIIERFRDYADVVFKNLGPKVKLWITFNEPYIITVLGHVQGAHAPGFNDRPDTLPYIVSHNIIKAHAEAWHVYNDKYRASQNGLVSITVNSDWAEPRNPYKQEDHEAARNVVEFYLGWYVHPIFNGDYSPLVKKSVLEQSLAGGLPKSRLPEFTPEEIKRINGTYDYFGLNHYCSVLAFPVDFGATQHFEADRGVVVISDRTWLETGSSWLRMTPFGLRRLLKFIKNEYRNPPIIITENGVSENGPVDLNDVHRIYFYEKYINQVLKAYLLDGVNMIGYTAWSLLDNLEWAVGYTERFGLFYVNRTDPDLPRTPKASVSFYSSLISCNGFPDPASGPHECWNPTSESEDKRSRTTSKEQSRGSSNPDPQESWNGKGCDWQVLLHRCCSSESNQLGYLWSGNPEGGVSSFSHLAW</sequence>
<feature type="region of interest" description="Disordered" evidence="8">
    <location>
        <begin position="1528"/>
        <end position="1563"/>
    </location>
</feature>
<dbReference type="Pfam" id="PF00232">
    <property type="entry name" value="Glyco_hydro_1"/>
    <property type="match status" value="3"/>
</dbReference>
<evidence type="ECO:0000313" key="10">
    <source>
        <dbReference type="EMBL" id="KAK5620515.1"/>
    </source>
</evidence>
<comment type="subunit">
    <text evidence="2">Homodimer.</text>
</comment>